<dbReference type="Proteomes" id="UP001465755">
    <property type="component" value="Unassembled WGS sequence"/>
</dbReference>
<name>A0AAW1P093_9CHLO</name>
<comment type="caution">
    <text evidence="1">The sequence shown here is derived from an EMBL/GenBank/DDBJ whole genome shotgun (WGS) entry which is preliminary data.</text>
</comment>
<organism evidence="1 2">
    <name type="scientific">Symbiochloris irregularis</name>
    <dbReference type="NCBI Taxonomy" id="706552"/>
    <lineage>
        <taxon>Eukaryota</taxon>
        <taxon>Viridiplantae</taxon>
        <taxon>Chlorophyta</taxon>
        <taxon>core chlorophytes</taxon>
        <taxon>Trebouxiophyceae</taxon>
        <taxon>Trebouxiales</taxon>
        <taxon>Trebouxiaceae</taxon>
        <taxon>Symbiochloris</taxon>
    </lineage>
</organism>
<protein>
    <submittedName>
        <fullName evidence="1">Uncharacterized protein</fullName>
    </submittedName>
</protein>
<sequence length="72" mass="8270">MPYEFPCDVRIITFAWIQLKVWALHCSGTGVSGVRTFNSSGSCWERKRFKRKQARLQLLSRGSHSRLAPRCG</sequence>
<keyword evidence="2" id="KW-1185">Reference proteome</keyword>
<evidence type="ECO:0000313" key="1">
    <source>
        <dbReference type="EMBL" id="KAK9803724.1"/>
    </source>
</evidence>
<proteinExistence type="predicted"/>
<dbReference type="AlphaFoldDB" id="A0AAW1P093"/>
<gene>
    <name evidence="1" type="ORF">WJX73_006890</name>
</gene>
<dbReference type="EMBL" id="JALJOQ010000057">
    <property type="protein sequence ID" value="KAK9803724.1"/>
    <property type="molecule type" value="Genomic_DNA"/>
</dbReference>
<evidence type="ECO:0000313" key="2">
    <source>
        <dbReference type="Proteomes" id="UP001465755"/>
    </source>
</evidence>
<reference evidence="1 2" key="1">
    <citation type="journal article" date="2024" name="Nat. Commun.">
        <title>Phylogenomics reveals the evolutionary origins of lichenization in chlorophyte algae.</title>
        <authorList>
            <person name="Puginier C."/>
            <person name="Libourel C."/>
            <person name="Otte J."/>
            <person name="Skaloud P."/>
            <person name="Haon M."/>
            <person name="Grisel S."/>
            <person name="Petersen M."/>
            <person name="Berrin J.G."/>
            <person name="Delaux P.M."/>
            <person name="Dal Grande F."/>
            <person name="Keller J."/>
        </authorList>
    </citation>
    <scope>NUCLEOTIDE SEQUENCE [LARGE SCALE GENOMIC DNA]</scope>
    <source>
        <strain evidence="1 2">SAG 2036</strain>
    </source>
</reference>
<accession>A0AAW1P093</accession>